<dbReference type="PANTHER" id="PTHR21694:SF18">
    <property type="entry name" value="COILED-COIL DOMAIN-CONTAINING PROTEIN 63"/>
    <property type="match status" value="1"/>
</dbReference>
<dbReference type="InterPro" id="IPR051876">
    <property type="entry name" value="ODA-DC/CCD"/>
</dbReference>
<reference evidence="5 6" key="1">
    <citation type="submission" date="2024-03" db="EMBL/GenBank/DDBJ databases">
        <title>The genome assembly and annotation of the cricket Gryllus longicercus Weissman &amp; Gray.</title>
        <authorList>
            <person name="Szrajer S."/>
            <person name="Gray D."/>
            <person name="Ylla G."/>
        </authorList>
    </citation>
    <scope>NUCLEOTIDE SEQUENCE [LARGE SCALE GENOMIC DNA]</scope>
    <source>
        <strain evidence="5">DAG 2021-001</strain>
        <tissue evidence="5">Whole body minus gut</tissue>
    </source>
</reference>
<dbReference type="InterPro" id="IPR049258">
    <property type="entry name" value="ODAD1_CC"/>
</dbReference>
<proteinExistence type="predicted"/>
<feature type="domain" description="ODAD1 central coiled coil region" evidence="3">
    <location>
        <begin position="145"/>
        <end position="424"/>
    </location>
</feature>
<keyword evidence="6" id="KW-1185">Reference proteome</keyword>
<keyword evidence="1 2" id="KW-0175">Coiled coil</keyword>
<accession>A0AAN9ZD29</accession>
<feature type="coiled-coil region" evidence="2">
    <location>
        <begin position="9"/>
        <end position="75"/>
    </location>
</feature>
<evidence type="ECO:0000313" key="6">
    <source>
        <dbReference type="Proteomes" id="UP001378592"/>
    </source>
</evidence>
<evidence type="ECO:0000256" key="2">
    <source>
        <dbReference type="SAM" id="Coils"/>
    </source>
</evidence>
<dbReference type="AlphaFoldDB" id="A0AAN9ZD29"/>
<dbReference type="Proteomes" id="UP001378592">
    <property type="component" value="Unassembled WGS sequence"/>
</dbReference>
<sequence>MAKKLVLPVPDETELAEMAEAELSRLQRQYRIMETERQTYSITSSAVIKKQRDMIEKLEKEKHEILMNLAIATSTGNELRDIKQEKAISHDLSVHSHIDAAIKREKGQLNELDVQIFRLEKEVVKMRLKDVSDLQSKERAIDDERSISNLENRLHVASVKYNDMIKQNTILREEIDHLLKERSHFNELYQKLIKHINKGKKVMMDLIEQASLAYDQREEAQIKLQCLREKGRQDYLQQSHEMRELQRKLDHDTKLQEFLSVKGQKRVMADLEAREAQKKRQQREAAERMISKYKSILYQIREFMGEEDIDRIAAKFVKQEEENFALFNYVNELNNELQVLQDQVEDLRTRIDEQRVLNQEREQQQQQRLETMQEELEKLRHEADNAQEQRLVSSRSLETLLCGIEQVFKKIRCDNSPLLQLLGENTHVMPYNVMLYLNIIERRTHEFLSTIFYLESQRAQQGRTFLLVDQPMADTPPVPLQLMAPTQPCVLCVEQEEFQEMNESAVSPVTLPEAKQRVADKLTIPDYLSCLHNISQCRLPRSRKIMQKRYL</sequence>
<organism evidence="5 6">
    <name type="scientific">Gryllus longicercus</name>
    <dbReference type="NCBI Taxonomy" id="2509291"/>
    <lineage>
        <taxon>Eukaryota</taxon>
        <taxon>Metazoa</taxon>
        <taxon>Ecdysozoa</taxon>
        <taxon>Arthropoda</taxon>
        <taxon>Hexapoda</taxon>
        <taxon>Insecta</taxon>
        <taxon>Pterygota</taxon>
        <taxon>Neoptera</taxon>
        <taxon>Polyneoptera</taxon>
        <taxon>Orthoptera</taxon>
        <taxon>Ensifera</taxon>
        <taxon>Gryllidea</taxon>
        <taxon>Grylloidea</taxon>
        <taxon>Gryllidae</taxon>
        <taxon>Gryllinae</taxon>
        <taxon>Gryllus</taxon>
    </lineage>
</organism>
<feature type="coiled-coil region" evidence="2">
    <location>
        <begin position="268"/>
        <end position="296"/>
    </location>
</feature>
<gene>
    <name evidence="5" type="ORF">R5R35_009908</name>
    <name evidence="4" type="ORF">R5R35_011757</name>
</gene>
<comment type="caution">
    <text evidence="5">The sequence shown here is derived from an EMBL/GenBank/DDBJ whole genome shotgun (WGS) entry which is preliminary data.</text>
</comment>
<evidence type="ECO:0000313" key="4">
    <source>
        <dbReference type="EMBL" id="KAK7869683.1"/>
    </source>
</evidence>
<evidence type="ECO:0000259" key="3">
    <source>
        <dbReference type="Pfam" id="PF21773"/>
    </source>
</evidence>
<dbReference type="EMBL" id="JAZDUA010000070">
    <property type="protein sequence ID" value="KAK7869683.1"/>
    <property type="molecule type" value="Genomic_DNA"/>
</dbReference>
<name>A0AAN9ZD29_9ORTH</name>
<dbReference type="EMBL" id="JAZDUA010000053">
    <property type="protein sequence ID" value="KAK7870762.1"/>
    <property type="molecule type" value="Genomic_DNA"/>
</dbReference>
<feature type="coiled-coil region" evidence="2">
    <location>
        <begin position="330"/>
        <end position="389"/>
    </location>
</feature>
<evidence type="ECO:0000313" key="5">
    <source>
        <dbReference type="EMBL" id="KAK7870762.1"/>
    </source>
</evidence>
<protein>
    <recommendedName>
        <fullName evidence="3">ODAD1 central coiled coil region domain-containing protein</fullName>
    </recommendedName>
</protein>
<dbReference type="Pfam" id="PF21773">
    <property type="entry name" value="ODAD1_CC"/>
    <property type="match status" value="1"/>
</dbReference>
<feature type="coiled-coil region" evidence="2">
    <location>
        <begin position="102"/>
        <end position="129"/>
    </location>
</feature>
<evidence type="ECO:0000256" key="1">
    <source>
        <dbReference type="ARBA" id="ARBA00023054"/>
    </source>
</evidence>
<dbReference type="PANTHER" id="PTHR21694">
    <property type="entry name" value="COILED-COIL DOMAIN-CONTAINING PROTEIN 63"/>
    <property type="match status" value="1"/>
</dbReference>